<feature type="transmembrane region" description="Helical" evidence="2">
    <location>
        <begin position="436"/>
        <end position="460"/>
    </location>
</feature>
<keyword evidence="2" id="KW-1133">Transmembrane helix</keyword>
<feature type="compositionally biased region" description="Polar residues" evidence="1">
    <location>
        <begin position="908"/>
        <end position="926"/>
    </location>
</feature>
<keyword evidence="2" id="KW-0472">Membrane</keyword>
<evidence type="ECO:0000259" key="3">
    <source>
        <dbReference type="Pfam" id="PF07916"/>
    </source>
</evidence>
<feature type="transmembrane region" description="Helical" evidence="2">
    <location>
        <begin position="51"/>
        <end position="68"/>
    </location>
</feature>
<feature type="region of interest" description="Disordered" evidence="1">
    <location>
        <begin position="663"/>
        <end position="682"/>
    </location>
</feature>
<dbReference type="Proteomes" id="UP000093281">
    <property type="component" value="Unassembled WGS sequence"/>
</dbReference>
<feature type="transmembrane region" description="Helical" evidence="2">
    <location>
        <begin position="377"/>
        <end position="401"/>
    </location>
</feature>
<accession>A0A1C0B6B8</accession>
<sequence length="934" mass="101090">MIRKILILLILFSTIAFADVHTIYAWGYGDLVAETLQSIKYIFGIAEFRDIWKIAMAIALISAVVTSLSPNPDYMKIPKVIIIATGVYTVFMASHTDVWIEDKVDPNKSAMVVKVPWAVAKPFSFFSTMEYRLGAMYEVATDIPTGMSYSNSGFLTPISVFDLSTKHVITTPSLYDNFEQYIIECVMPDINSGYKDFMMLARADNLFAYLGDTHPARYLLQRSKDNNEPYLTTCPKAYGTISGELTTYTSFSGVGMEHLGESLGGVASSIVYTKLGEANNFLLDSAKSAQQVLMQNTTMNMFSNSFNRYAAINGMDSSIGAFGVAQASAAATAQMAISGALGAKFIPVMKGILTVIILGLTPLLMLLMITPIGVKTIIGYILMLAWLACWHFGDVILNHIITIKVKNALIRYGDMAFTNKGAIDSSITDWINTASAMYWSIPTIAMIIVTGFSLTSLAALNNSLSMKLDRTSTATAGSVSSGNLSMGNVSHNNYNANSTKGMLSYNSGFDYQQNDSYTNKSGSSIDNQNSVNTQSGELGNKIQTDIGSNSALNNVASNMGMGVNSQNITGSMKTGDDGQKTLNGQATGTFTGSDGKQYSGTVSDGAIFDQKGNIMSGDVTVNHGNGSSTTTTFANGEERSRTYTGGDGTAEVKTDDKGVQTFTTKSADGSTEISGTLNKDGSKSVDYAKVGGEVWDKSQSSEQSRSEQESHKMAQILNEQISESKEQRKGNEQTLSSDFAAKVGIGIGGGFIVKAEASAETGVKNGIAVTYSNGETKTHSLNEQEMKEFNKIQSMAKTEVEKESKSSDQMKHYVEKQLNSGNETIMQDINNISRNKENIGVLEKTLDKTIAKPEHDIKQKIDDTKVQLEKDRNNAPNSIGEKGLDLLKESIKDGQISAKEFVDKNIPDSINTTYSADGTKTNNRTGKVTDWSKK</sequence>
<dbReference type="RefSeq" id="WP_066186526.1">
    <property type="nucleotide sequence ID" value="NZ_LCUJ01000004.1"/>
</dbReference>
<dbReference type="EMBL" id="LCUJ01000004">
    <property type="protein sequence ID" value="OCL98842.1"/>
    <property type="molecule type" value="Genomic_DNA"/>
</dbReference>
<reference evidence="5" key="1">
    <citation type="submission" date="2015-05" db="EMBL/GenBank/DDBJ databases">
        <authorList>
            <person name="Rovetto F."/>
            <person name="Cocolin L."/>
            <person name="Illeghems K."/>
            <person name="Van Nieuwerburgh F."/>
            <person name="Houf K."/>
        </authorList>
    </citation>
    <scope>NUCLEOTIDE SEQUENCE [LARGE SCALE GENOMIC DNA]</scope>
    <source>
        <strain evidence="5">DU22</strain>
    </source>
</reference>
<evidence type="ECO:0000313" key="5">
    <source>
        <dbReference type="Proteomes" id="UP000093281"/>
    </source>
</evidence>
<name>A0A1C0B6B8_9BACT</name>
<feature type="compositionally biased region" description="Polar residues" evidence="1">
    <location>
        <begin position="663"/>
        <end position="679"/>
    </location>
</feature>
<dbReference type="PATRIC" id="fig|544718.51.peg.1325"/>
<organism evidence="4 5">
    <name type="scientific">Aliarcobacter thereius</name>
    <dbReference type="NCBI Taxonomy" id="544718"/>
    <lineage>
        <taxon>Bacteria</taxon>
        <taxon>Pseudomonadati</taxon>
        <taxon>Campylobacterota</taxon>
        <taxon>Epsilonproteobacteria</taxon>
        <taxon>Campylobacterales</taxon>
        <taxon>Arcobacteraceae</taxon>
        <taxon>Aliarcobacter</taxon>
    </lineage>
</organism>
<evidence type="ECO:0000256" key="2">
    <source>
        <dbReference type="SAM" id="Phobius"/>
    </source>
</evidence>
<evidence type="ECO:0000313" key="4">
    <source>
        <dbReference type="EMBL" id="OCL98842.1"/>
    </source>
</evidence>
<feature type="region of interest" description="Disordered" evidence="1">
    <location>
        <begin position="908"/>
        <end position="934"/>
    </location>
</feature>
<feature type="transmembrane region" description="Helical" evidence="2">
    <location>
        <begin position="351"/>
        <end position="370"/>
    </location>
</feature>
<feature type="domain" description="TraG N-terminal Proteobacteria" evidence="3">
    <location>
        <begin position="22"/>
        <end position="453"/>
    </location>
</feature>
<gene>
    <name evidence="4" type="ORF">AAX29_01352</name>
</gene>
<evidence type="ECO:0000256" key="1">
    <source>
        <dbReference type="SAM" id="MobiDB-lite"/>
    </source>
</evidence>
<comment type="caution">
    <text evidence="4">The sequence shown here is derived from an EMBL/GenBank/DDBJ whole genome shotgun (WGS) entry which is preliminary data.</text>
</comment>
<proteinExistence type="predicted"/>
<dbReference type="Pfam" id="PF07916">
    <property type="entry name" value="TraG_N"/>
    <property type="match status" value="1"/>
</dbReference>
<dbReference type="AlphaFoldDB" id="A0A1C0B6B8"/>
<protein>
    <recommendedName>
        <fullName evidence="3">TraG N-terminal Proteobacteria domain-containing protein</fullName>
    </recommendedName>
</protein>
<dbReference type="InterPro" id="IPR012931">
    <property type="entry name" value="TraG_N_Proteobacteria"/>
</dbReference>
<dbReference type="OrthoDB" id="5363685at2"/>
<keyword evidence="2" id="KW-0812">Transmembrane</keyword>